<evidence type="ECO:0008006" key="3">
    <source>
        <dbReference type="Google" id="ProtNLM"/>
    </source>
</evidence>
<organism evidence="1 2">
    <name type="scientific">Micromonospora andamanensis</name>
    <dbReference type="NCBI Taxonomy" id="1287068"/>
    <lineage>
        <taxon>Bacteria</taxon>
        <taxon>Bacillati</taxon>
        <taxon>Actinomycetota</taxon>
        <taxon>Actinomycetes</taxon>
        <taxon>Micromonosporales</taxon>
        <taxon>Micromonosporaceae</taxon>
        <taxon>Micromonospora</taxon>
    </lineage>
</organism>
<sequence>MAEHSQLQAPDVRFSAAQMTAAREVLAEQARHSRIGLALLGGSLAAGLGHSLSDIDLYVVYLDPPPSTVLDDRDGPPVHIEAMERKDLAELGAVAASFRATSSDRSQLFLAESQLKRLVRLATGLRMAGADPELVALIPDRQVVRQIIMSRNACDFAVAAEDAFGAADTGDWYTALSASHSALQHAAEAALAAADDVYHGPKFLFRRLARTPATRHLVPELWFLTQAPVAVAIPNGWARSLVERRLLAGSHLLAWSLLDGWENRVDRFPPPPEQRTSGPRRHPAYSPLRFADGIALAGPHRGAEVSEGMLRAWRHLNGGDLAESLRDLVLHEPGFGTVTQSALTAAVEGLHGYGAVMVDQASSKRR</sequence>
<dbReference type="EMBL" id="BOOZ01000040">
    <property type="protein sequence ID" value="GIJ11938.1"/>
    <property type="molecule type" value="Genomic_DNA"/>
</dbReference>
<comment type="caution">
    <text evidence="1">The sequence shown here is derived from an EMBL/GenBank/DDBJ whole genome shotgun (WGS) entry which is preliminary data.</text>
</comment>
<evidence type="ECO:0000313" key="2">
    <source>
        <dbReference type="Proteomes" id="UP000647017"/>
    </source>
</evidence>
<proteinExistence type="predicted"/>
<reference evidence="1 2" key="1">
    <citation type="submission" date="2021-01" db="EMBL/GenBank/DDBJ databases">
        <title>Whole genome shotgun sequence of Verrucosispora andamanensis NBRC 109075.</title>
        <authorList>
            <person name="Komaki H."/>
            <person name="Tamura T."/>
        </authorList>
    </citation>
    <scope>NUCLEOTIDE SEQUENCE [LARGE SCALE GENOMIC DNA]</scope>
    <source>
        <strain evidence="1 2">NBRC 109075</strain>
    </source>
</reference>
<accession>A0ABQ4I1Y8</accession>
<keyword evidence="2" id="KW-1185">Reference proteome</keyword>
<protein>
    <recommendedName>
        <fullName evidence="3">Nucleotidyltransferase domain-containing protein</fullName>
    </recommendedName>
</protein>
<name>A0ABQ4I1Y8_9ACTN</name>
<gene>
    <name evidence="1" type="ORF">Van01_51520</name>
</gene>
<evidence type="ECO:0000313" key="1">
    <source>
        <dbReference type="EMBL" id="GIJ11938.1"/>
    </source>
</evidence>
<dbReference type="Proteomes" id="UP000647017">
    <property type="component" value="Unassembled WGS sequence"/>
</dbReference>